<dbReference type="InterPro" id="IPR025528">
    <property type="entry name" value="BrnA_antitoxin"/>
</dbReference>
<dbReference type="OrthoDB" id="9796641at2"/>
<sequence>MNSLPKLIDDMGEVPELSRQDLTHFRPIKEVMSPEFMAMLHQHSEQQRKTRGKQKMPTKQMVTLRLSPEVIAAFKADGKGWQTRINEVLLRHVQQS</sequence>
<accession>A0A286ECB5</accession>
<evidence type="ECO:0000313" key="3">
    <source>
        <dbReference type="Proteomes" id="UP000219669"/>
    </source>
</evidence>
<evidence type="ECO:0000313" key="2">
    <source>
        <dbReference type="EMBL" id="SOD68474.1"/>
    </source>
</evidence>
<dbReference type="Pfam" id="PF14384">
    <property type="entry name" value="BrnA_antitoxin"/>
    <property type="match status" value="1"/>
</dbReference>
<dbReference type="AlphaFoldDB" id="A0A286ECB5"/>
<keyword evidence="3" id="KW-1185">Reference proteome</keyword>
<dbReference type="EMBL" id="OCNF01000009">
    <property type="protein sequence ID" value="SOD68474.1"/>
    <property type="molecule type" value="Genomic_DNA"/>
</dbReference>
<protein>
    <submittedName>
        <fullName evidence="2">Uncharacterized conserved protein, DUF4415 family</fullName>
    </submittedName>
</protein>
<feature type="region of interest" description="Disordered" evidence="1">
    <location>
        <begin position="41"/>
        <end position="60"/>
    </location>
</feature>
<dbReference type="RefSeq" id="WP_097114310.1">
    <property type="nucleotide sequence ID" value="NZ_CP083931.1"/>
</dbReference>
<proteinExistence type="predicted"/>
<organism evidence="2 3">
    <name type="scientific">Alysiella filiformis DSM 16848</name>
    <dbReference type="NCBI Taxonomy" id="1120981"/>
    <lineage>
        <taxon>Bacteria</taxon>
        <taxon>Pseudomonadati</taxon>
        <taxon>Pseudomonadota</taxon>
        <taxon>Betaproteobacteria</taxon>
        <taxon>Neisseriales</taxon>
        <taxon>Neisseriaceae</taxon>
        <taxon>Alysiella</taxon>
    </lineage>
</organism>
<name>A0A286ECB5_9NEIS</name>
<gene>
    <name evidence="2" type="ORF">SAMN02746062_01267</name>
</gene>
<dbReference type="Proteomes" id="UP000219669">
    <property type="component" value="Unassembled WGS sequence"/>
</dbReference>
<evidence type="ECO:0000256" key="1">
    <source>
        <dbReference type="SAM" id="MobiDB-lite"/>
    </source>
</evidence>
<reference evidence="2 3" key="1">
    <citation type="submission" date="2017-09" db="EMBL/GenBank/DDBJ databases">
        <authorList>
            <person name="Ehlers B."/>
            <person name="Leendertz F.H."/>
        </authorList>
    </citation>
    <scope>NUCLEOTIDE SEQUENCE [LARGE SCALE GENOMIC DNA]</scope>
    <source>
        <strain evidence="2 3">DSM 16848</strain>
    </source>
</reference>